<protein>
    <recommendedName>
        <fullName evidence="8">C2H2-type domain-containing protein</fullName>
    </recommendedName>
</protein>
<dbReference type="InterPro" id="IPR051580">
    <property type="entry name" value="ZnF-Chromatin_assoc"/>
</dbReference>
<dbReference type="PANTHER" id="PTHR23057">
    <property type="entry name" value="JUXTAPOSED WITH ANOTHER ZINC FINGER PROTEIN 1"/>
    <property type="match status" value="1"/>
</dbReference>
<accession>A0A5C3LVI8</accession>
<feature type="region of interest" description="Disordered" evidence="5">
    <location>
        <begin position="163"/>
        <end position="191"/>
    </location>
</feature>
<keyword evidence="7" id="KW-1185">Reference proteome</keyword>
<evidence type="ECO:0008006" key="8">
    <source>
        <dbReference type="Google" id="ProtNLM"/>
    </source>
</evidence>
<feature type="compositionally biased region" description="Low complexity" evidence="5">
    <location>
        <begin position="180"/>
        <end position="191"/>
    </location>
</feature>
<dbReference type="GO" id="GO:0008270">
    <property type="term" value="F:zinc ion binding"/>
    <property type="evidence" value="ECO:0007669"/>
    <property type="project" value="UniProtKB-KW"/>
</dbReference>
<evidence type="ECO:0000256" key="3">
    <source>
        <dbReference type="ARBA" id="ARBA00022771"/>
    </source>
</evidence>
<dbReference type="GO" id="GO:0005634">
    <property type="term" value="C:nucleus"/>
    <property type="evidence" value="ECO:0007669"/>
    <property type="project" value="TreeGrafter"/>
</dbReference>
<reference evidence="6 7" key="1">
    <citation type="journal article" date="2019" name="Nat. Ecol. Evol.">
        <title>Megaphylogeny resolves global patterns of mushroom evolution.</title>
        <authorList>
            <person name="Varga T."/>
            <person name="Krizsan K."/>
            <person name="Foldi C."/>
            <person name="Dima B."/>
            <person name="Sanchez-Garcia M."/>
            <person name="Sanchez-Ramirez S."/>
            <person name="Szollosi G.J."/>
            <person name="Szarkandi J.G."/>
            <person name="Papp V."/>
            <person name="Albert L."/>
            <person name="Andreopoulos W."/>
            <person name="Angelini C."/>
            <person name="Antonin V."/>
            <person name="Barry K.W."/>
            <person name="Bougher N.L."/>
            <person name="Buchanan P."/>
            <person name="Buyck B."/>
            <person name="Bense V."/>
            <person name="Catcheside P."/>
            <person name="Chovatia M."/>
            <person name="Cooper J."/>
            <person name="Damon W."/>
            <person name="Desjardin D."/>
            <person name="Finy P."/>
            <person name="Geml J."/>
            <person name="Haridas S."/>
            <person name="Hughes K."/>
            <person name="Justo A."/>
            <person name="Karasinski D."/>
            <person name="Kautmanova I."/>
            <person name="Kiss B."/>
            <person name="Kocsube S."/>
            <person name="Kotiranta H."/>
            <person name="LaButti K.M."/>
            <person name="Lechner B.E."/>
            <person name="Liimatainen K."/>
            <person name="Lipzen A."/>
            <person name="Lukacs Z."/>
            <person name="Mihaltcheva S."/>
            <person name="Morgado L.N."/>
            <person name="Niskanen T."/>
            <person name="Noordeloos M.E."/>
            <person name="Ohm R.A."/>
            <person name="Ortiz-Santana B."/>
            <person name="Ovrebo C."/>
            <person name="Racz N."/>
            <person name="Riley R."/>
            <person name="Savchenko A."/>
            <person name="Shiryaev A."/>
            <person name="Soop K."/>
            <person name="Spirin V."/>
            <person name="Szebenyi C."/>
            <person name="Tomsovsky M."/>
            <person name="Tulloss R.E."/>
            <person name="Uehling J."/>
            <person name="Grigoriev I.V."/>
            <person name="Vagvolgyi C."/>
            <person name="Papp T."/>
            <person name="Martin F.M."/>
            <person name="Miettinen O."/>
            <person name="Hibbett D.S."/>
            <person name="Nagy L.G."/>
        </authorList>
    </citation>
    <scope>NUCLEOTIDE SEQUENCE [LARGE SCALE GENOMIC DNA]</scope>
    <source>
        <strain evidence="6 7">CBS 166.37</strain>
    </source>
</reference>
<keyword evidence="1" id="KW-0479">Metal-binding</keyword>
<feature type="compositionally biased region" description="Low complexity" evidence="5">
    <location>
        <begin position="335"/>
        <end position="371"/>
    </location>
</feature>
<evidence type="ECO:0000256" key="5">
    <source>
        <dbReference type="SAM" id="MobiDB-lite"/>
    </source>
</evidence>
<feature type="compositionally biased region" description="Pro residues" evidence="5">
    <location>
        <begin position="41"/>
        <end position="53"/>
    </location>
</feature>
<sequence length="392" mass="41650">MKGEALTDPQASMSAPPPSPTSSCSSSSSSAPSSPESTMLPLPPLPPSDPQPSYPNSYSNSLAHPHSKFAYTPFNPAISVDPIKVYPELADHSFSYQYDYDFGYECYSQGSPTRILMEETELPSNLRKRSTKDREQDRDRVPEKTQESPTLVAATRGGAVSRGIGRGFGSRGGGVTRADSLSSSEDSMSSPIIVSRGSTKVKLRTASSGNGYGRKREKAFRCPNAGCTKAYLNPNGLKYHLEKGTCKIEVTDDISIDILSSPSHSSVNTRGTPTSPTTVVTNIIRALSIPNVSSTPSGLNSRAQGQGDGGFRNAAPDHALSGSCSAGYFGDGGRQVQAVPPAPQLQASTQAQSQPQPDLQPQPHYHQPPQQNDMSMLATTSDAQVLMGQVIL</sequence>
<feature type="region of interest" description="Disordered" evidence="5">
    <location>
        <begin position="1"/>
        <end position="62"/>
    </location>
</feature>
<evidence type="ECO:0000313" key="6">
    <source>
        <dbReference type="EMBL" id="TFK36755.1"/>
    </source>
</evidence>
<dbReference type="AlphaFoldDB" id="A0A5C3LVI8"/>
<keyword evidence="2" id="KW-0677">Repeat</keyword>
<evidence type="ECO:0000256" key="4">
    <source>
        <dbReference type="ARBA" id="ARBA00022833"/>
    </source>
</evidence>
<evidence type="ECO:0000256" key="2">
    <source>
        <dbReference type="ARBA" id="ARBA00022737"/>
    </source>
</evidence>
<feature type="compositionally biased region" description="Polar residues" evidence="5">
    <location>
        <begin position="291"/>
        <end position="304"/>
    </location>
</feature>
<keyword evidence="4" id="KW-0862">Zinc</keyword>
<feature type="compositionally biased region" description="Gly residues" evidence="5">
    <location>
        <begin position="164"/>
        <end position="175"/>
    </location>
</feature>
<organism evidence="6 7">
    <name type="scientific">Crucibulum laeve</name>
    <dbReference type="NCBI Taxonomy" id="68775"/>
    <lineage>
        <taxon>Eukaryota</taxon>
        <taxon>Fungi</taxon>
        <taxon>Dikarya</taxon>
        <taxon>Basidiomycota</taxon>
        <taxon>Agaricomycotina</taxon>
        <taxon>Agaricomycetes</taxon>
        <taxon>Agaricomycetidae</taxon>
        <taxon>Agaricales</taxon>
        <taxon>Agaricineae</taxon>
        <taxon>Nidulariaceae</taxon>
        <taxon>Crucibulum</taxon>
    </lineage>
</organism>
<evidence type="ECO:0000313" key="7">
    <source>
        <dbReference type="Proteomes" id="UP000308652"/>
    </source>
</evidence>
<feature type="region of interest" description="Disordered" evidence="5">
    <location>
        <begin position="291"/>
        <end position="316"/>
    </location>
</feature>
<dbReference type="Proteomes" id="UP000308652">
    <property type="component" value="Unassembled WGS sequence"/>
</dbReference>
<name>A0A5C3LVI8_9AGAR</name>
<feature type="compositionally biased region" description="Low complexity" evidence="5">
    <location>
        <begin position="21"/>
        <end position="40"/>
    </location>
</feature>
<dbReference type="PANTHER" id="PTHR23057:SF0">
    <property type="entry name" value="JUXTAPOSED WITH ANOTHER ZINC FINGER PROTEIN 1"/>
    <property type="match status" value="1"/>
</dbReference>
<dbReference type="EMBL" id="ML213612">
    <property type="protein sequence ID" value="TFK36755.1"/>
    <property type="molecule type" value="Genomic_DNA"/>
</dbReference>
<proteinExistence type="predicted"/>
<feature type="region of interest" description="Disordered" evidence="5">
    <location>
        <begin position="332"/>
        <end position="373"/>
    </location>
</feature>
<dbReference type="STRING" id="68775.A0A5C3LVI8"/>
<dbReference type="OrthoDB" id="3269380at2759"/>
<keyword evidence="3" id="KW-0863">Zinc-finger</keyword>
<gene>
    <name evidence="6" type="ORF">BDQ12DRAFT_240273</name>
</gene>
<feature type="compositionally biased region" description="Basic and acidic residues" evidence="5">
    <location>
        <begin position="132"/>
        <end position="146"/>
    </location>
</feature>
<feature type="region of interest" description="Disordered" evidence="5">
    <location>
        <begin position="119"/>
        <end position="151"/>
    </location>
</feature>
<evidence type="ECO:0000256" key="1">
    <source>
        <dbReference type="ARBA" id="ARBA00022723"/>
    </source>
</evidence>